<proteinExistence type="predicted"/>
<dbReference type="CDD" id="cd16443">
    <property type="entry name" value="LplA"/>
    <property type="match status" value="1"/>
</dbReference>
<dbReference type="GO" id="GO:0009249">
    <property type="term" value="P:protein lipoylation"/>
    <property type="evidence" value="ECO:0007669"/>
    <property type="project" value="InterPro"/>
</dbReference>
<protein>
    <recommendedName>
        <fullName evidence="3">lipoate--protein ligase</fullName>
        <ecNumber evidence="3">6.3.1.20</ecNumber>
    </recommendedName>
</protein>
<dbReference type="EMBL" id="SOML01000014">
    <property type="protein sequence ID" value="TFD93102.1"/>
    <property type="molecule type" value="Genomic_DNA"/>
</dbReference>
<evidence type="ECO:0000313" key="9">
    <source>
        <dbReference type="EMBL" id="TFD93102.1"/>
    </source>
</evidence>
<evidence type="ECO:0000256" key="7">
    <source>
        <dbReference type="ARBA" id="ARBA00048037"/>
    </source>
</evidence>
<dbReference type="InterPro" id="IPR004143">
    <property type="entry name" value="BPL_LPL_catalytic"/>
</dbReference>
<dbReference type="Pfam" id="PF21948">
    <property type="entry name" value="LplA-B_cat"/>
    <property type="match status" value="1"/>
</dbReference>
<comment type="pathway">
    <text evidence="1">Protein modification; protein lipoylation via exogenous pathway; protein N(6)-(lipoyl)lysine from lipoate: step 2/2.</text>
</comment>
<dbReference type="GO" id="GO:0005524">
    <property type="term" value="F:ATP binding"/>
    <property type="evidence" value="ECO:0007669"/>
    <property type="project" value="UniProtKB-KW"/>
</dbReference>
<keyword evidence="5" id="KW-0547">Nucleotide-binding</keyword>
<dbReference type="SUPFAM" id="SSF82649">
    <property type="entry name" value="SufE/NifU"/>
    <property type="match status" value="1"/>
</dbReference>
<reference evidence="9 10" key="1">
    <citation type="submission" date="2019-03" db="EMBL/GenBank/DDBJ databases">
        <title>San Antonio Military Medical Center submission to MRSN (WRAIR), pending publication.</title>
        <authorList>
            <person name="Blyth D.M."/>
            <person name="Mccarthy S.L."/>
            <person name="Schall S.E."/>
            <person name="Stam J.A."/>
            <person name="Ong A.C."/>
            <person name="Mcgann P.T."/>
        </authorList>
    </citation>
    <scope>NUCLEOTIDE SEQUENCE [LARGE SCALE GENOMIC DNA]</scope>
    <source>
        <strain evidence="9 10">MRSN571793</strain>
    </source>
</reference>
<dbReference type="GO" id="GO:0017118">
    <property type="term" value="F:lipoyltransferase activity"/>
    <property type="evidence" value="ECO:0007669"/>
    <property type="project" value="TreeGrafter"/>
</dbReference>
<keyword evidence="6" id="KW-0067">ATP-binding</keyword>
<feature type="domain" description="BPL/LPL catalytic" evidence="8">
    <location>
        <begin position="28"/>
        <end position="204"/>
    </location>
</feature>
<dbReference type="GO" id="GO:0005737">
    <property type="term" value="C:cytoplasm"/>
    <property type="evidence" value="ECO:0007669"/>
    <property type="project" value="TreeGrafter"/>
</dbReference>
<dbReference type="UniPathway" id="UPA00537">
    <property type="reaction ID" value="UER00594"/>
</dbReference>
<dbReference type="Gene3D" id="3.30.930.10">
    <property type="entry name" value="Bira Bifunctional Protein, Domain 2"/>
    <property type="match status" value="1"/>
</dbReference>
<dbReference type="EC" id="6.3.1.20" evidence="3"/>
<dbReference type="PROSITE" id="PS51733">
    <property type="entry name" value="BPL_LPL_CATALYTIC"/>
    <property type="match status" value="1"/>
</dbReference>
<evidence type="ECO:0000259" key="8">
    <source>
        <dbReference type="PROSITE" id="PS51733"/>
    </source>
</evidence>
<dbReference type="Proteomes" id="UP000297861">
    <property type="component" value="Unassembled WGS sequence"/>
</dbReference>
<evidence type="ECO:0000256" key="5">
    <source>
        <dbReference type="ARBA" id="ARBA00022741"/>
    </source>
</evidence>
<sequence length="324" mass="37834">MIYIALPDDKVRRLSFYLAMEEYIAHNIDEDECFYMWQVNPTVIFGRNQLMENEVNLDYVRVNGIETYRRKSGGGCVYADFSNIMFSYITKDRNVSFTFLSYLQRVALTLQKLGVNAIASGRNDITVDEKKVSGNAFYRTSEKSIVHGTMLFNTDLEKLVLSITPNDKKLISKGVESVRKRVTNLSEYLDINIEEFKRFVRTHLCDSERTLTYEEVAKIEDIEKEYLSEEFIYGNNPRYTVVKHSYGDAGDIQVRLELKNNVIKDINIVGDYFLVGDIDVLFKMLHNVDYDRKTIEALLKDVKMEDYIFNLDKSRFIDILFQED</sequence>
<dbReference type="Pfam" id="PF10437">
    <property type="entry name" value="Lip_prot_lig_C"/>
    <property type="match status" value="1"/>
</dbReference>
<comment type="catalytic activity">
    <reaction evidence="7">
        <text>L-lysyl-[lipoyl-carrier protein] + (R)-lipoate + ATP = N(6)-[(R)-lipoyl]-L-lysyl-[lipoyl-carrier protein] + AMP + diphosphate + H(+)</text>
        <dbReference type="Rhea" id="RHEA:49288"/>
        <dbReference type="Rhea" id="RHEA-COMP:10500"/>
        <dbReference type="Rhea" id="RHEA-COMP:10502"/>
        <dbReference type="ChEBI" id="CHEBI:15378"/>
        <dbReference type="ChEBI" id="CHEBI:29969"/>
        <dbReference type="ChEBI" id="CHEBI:30616"/>
        <dbReference type="ChEBI" id="CHEBI:33019"/>
        <dbReference type="ChEBI" id="CHEBI:83088"/>
        <dbReference type="ChEBI" id="CHEBI:83099"/>
        <dbReference type="ChEBI" id="CHEBI:456215"/>
        <dbReference type="EC" id="6.3.1.20"/>
    </reaction>
</comment>
<comment type="caution">
    <text evidence="9">The sequence shown here is derived from an EMBL/GenBank/DDBJ whole genome shotgun (WGS) entry which is preliminary data.</text>
</comment>
<evidence type="ECO:0000256" key="6">
    <source>
        <dbReference type="ARBA" id="ARBA00022840"/>
    </source>
</evidence>
<evidence type="ECO:0000256" key="1">
    <source>
        <dbReference type="ARBA" id="ARBA00005085"/>
    </source>
</evidence>
<evidence type="ECO:0000256" key="2">
    <source>
        <dbReference type="ARBA" id="ARBA00005124"/>
    </source>
</evidence>
<organism evidence="9 10">
    <name type="scientific">Dysgonomonas capnocytophagoides</name>
    <dbReference type="NCBI Taxonomy" id="45254"/>
    <lineage>
        <taxon>Bacteria</taxon>
        <taxon>Pseudomonadati</taxon>
        <taxon>Bacteroidota</taxon>
        <taxon>Bacteroidia</taxon>
        <taxon>Bacteroidales</taxon>
        <taxon>Dysgonomonadaceae</taxon>
        <taxon>Dysgonomonas</taxon>
    </lineage>
</organism>
<dbReference type="RefSeq" id="WP_134437385.1">
    <property type="nucleotide sequence ID" value="NZ_SOML01000014.1"/>
</dbReference>
<evidence type="ECO:0000256" key="3">
    <source>
        <dbReference type="ARBA" id="ARBA00012367"/>
    </source>
</evidence>
<dbReference type="GO" id="GO:0016979">
    <property type="term" value="F:lipoate-protein ligase activity"/>
    <property type="evidence" value="ECO:0007669"/>
    <property type="project" value="UniProtKB-EC"/>
</dbReference>
<dbReference type="InterPro" id="IPR019491">
    <property type="entry name" value="Lipoate_protein_ligase_C"/>
</dbReference>
<dbReference type="SUPFAM" id="SSF55681">
    <property type="entry name" value="Class II aaRS and biotin synthetases"/>
    <property type="match status" value="1"/>
</dbReference>
<dbReference type="InterPro" id="IPR045864">
    <property type="entry name" value="aa-tRNA-synth_II/BPL/LPL"/>
</dbReference>
<name>A0A4Y8KUM2_9BACT</name>
<accession>A0A4Y8KUM2</accession>
<dbReference type="PANTHER" id="PTHR12561:SF3">
    <property type="entry name" value="LIPOYLTRANSFERASE 1, MITOCHONDRIAL"/>
    <property type="match status" value="1"/>
</dbReference>
<evidence type="ECO:0000256" key="4">
    <source>
        <dbReference type="ARBA" id="ARBA00022598"/>
    </source>
</evidence>
<dbReference type="NCBIfam" id="TIGR00545">
    <property type="entry name" value="lipoyltrans"/>
    <property type="match status" value="1"/>
</dbReference>
<dbReference type="InterPro" id="IPR004562">
    <property type="entry name" value="LipoylTrfase_LipoateP_Ligase"/>
</dbReference>
<dbReference type="STRING" id="1121485.GCA_000426485_00720"/>
<dbReference type="PANTHER" id="PTHR12561">
    <property type="entry name" value="LIPOATE-PROTEIN LIGASE"/>
    <property type="match status" value="1"/>
</dbReference>
<dbReference type="OrthoDB" id="9787898at2"/>
<dbReference type="AlphaFoldDB" id="A0A4Y8KUM2"/>
<dbReference type="Gene3D" id="3.30.390.50">
    <property type="entry name" value="CO dehydrogenase flavoprotein, C-terminal domain"/>
    <property type="match status" value="1"/>
</dbReference>
<comment type="pathway">
    <text evidence="2">Protein modification; protein lipoylation via exogenous pathway; protein N(6)-(lipoyl)lysine from lipoate: step 1/2.</text>
</comment>
<keyword evidence="4 9" id="KW-0436">Ligase</keyword>
<evidence type="ECO:0000313" key="10">
    <source>
        <dbReference type="Proteomes" id="UP000297861"/>
    </source>
</evidence>
<keyword evidence="10" id="KW-1185">Reference proteome</keyword>
<gene>
    <name evidence="9" type="ORF">E2605_17565</name>
</gene>